<dbReference type="InterPro" id="IPR003439">
    <property type="entry name" value="ABC_transporter-like_ATP-bd"/>
</dbReference>
<name>A0ABY6CKR1_9BACT</name>
<evidence type="ECO:0000256" key="2">
    <source>
        <dbReference type="ARBA" id="ARBA00022741"/>
    </source>
</evidence>
<evidence type="ECO:0000313" key="6">
    <source>
        <dbReference type="Proteomes" id="UP001065174"/>
    </source>
</evidence>
<dbReference type="Proteomes" id="UP001065174">
    <property type="component" value="Chromosome"/>
</dbReference>
<dbReference type="SUPFAM" id="SSF52540">
    <property type="entry name" value="P-loop containing nucleoside triphosphate hydrolases"/>
    <property type="match status" value="1"/>
</dbReference>
<keyword evidence="2" id="KW-0547">Nucleotide-binding</keyword>
<dbReference type="RefSeq" id="WP_262308561.1">
    <property type="nucleotide sequence ID" value="NZ_CP106679.1"/>
</dbReference>
<reference evidence="5" key="1">
    <citation type="submission" date="2022-09" db="EMBL/GenBank/DDBJ databases">
        <title>Comparative genomics and taxonomic characterization of three novel marine species of genus Reichenbachiella exhibiting antioxidant and polysaccharide degradation activities.</title>
        <authorList>
            <person name="Muhammad N."/>
            <person name="Lee Y.-J."/>
            <person name="Ko J."/>
            <person name="Kim S.-G."/>
        </authorList>
    </citation>
    <scope>NUCLEOTIDE SEQUENCE</scope>
    <source>
        <strain evidence="5">BKB1-1</strain>
    </source>
</reference>
<dbReference type="InterPro" id="IPR050093">
    <property type="entry name" value="ABC_SmlMolc_Importer"/>
</dbReference>
<dbReference type="PANTHER" id="PTHR42781:SF4">
    <property type="entry name" value="SPERMIDINE_PUTRESCINE IMPORT ATP-BINDING PROTEIN POTA"/>
    <property type="match status" value="1"/>
</dbReference>
<gene>
    <name evidence="5" type="ORF">N6H18_12230</name>
</gene>
<dbReference type="InterPro" id="IPR017871">
    <property type="entry name" value="ABC_transporter-like_CS"/>
</dbReference>
<dbReference type="InterPro" id="IPR003593">
    <property type="entry name" value="AAA+_ATPase"/>
</dbReference>
<dbReference type="SMART" id="SM00382">
    <property type="entry name" value="AAA"/>
    <property type="match status" value="1"/>
</dbReference>
<feature type="domain" description="ABC transporter" evidence="4">
    <location>
        <begin position="1"/>
        <end position="202"/>
    </location>
</feature>
<organism evidence="5 6">
    <name type="scientific">Reichenbachiella agarivorans</name>
    <dbReference type="NCBI Taxonomy" id="2979464"/>
    <lineage>
        <taxon>Bacteria</taxon>
        <taxon>Pseudomonadati</taxon>
        <taxon>Bacteroidota</taxon>
        <taxon>Cytophagia</taxon>
        <taxon>Cytophagales</taxon>
        <taxon>Reichenbachiellaceae</taxon>
        <taxon>Reichenbachiella</taxon>
    </lineage>
</organism>
<dbReference type="GO" id="GO:0005524">
    <property type="term" value="F:ATP binding"/>
    <property type="evidence" value="ECO:0007669"/>
    <property type="project" value="UniProtKB-KW"/>
</dbReference>
<keyword evidence="1" id="KW-0813">Transport</keyword>
<dbReference type="Gene3D" id="3.40.50.300">
    <property type="entry name" value="P-loop containing nucleotide triphosphate hydrolases"/>
    <property type="match status" value="1"/>
</dbReference>
<dbReference type="PANTHER" id="PTHR42781">
    <property type="entry name" value="SPERMIDINE/PUTRESCINE IMPORT ATP-BINDING PROTEIN POTA"/>
    <property type="match status" value="1"/>
</dbReference>
<dbReference type="PROSITE" id="PS00211">
    <property type="entry name" value="ABC_TRANSPORTER_1"/>
    <property type="match status" value="1"/>
</dbReference>
<dbReference type="Pfam" id="PF00005">
    <property type="entry name" value="ABC_tran"/>
    <property type="match status" value="1"/>
</dbReference>
<keyword evidence="6" id="KW-1185">Reference proteome</keyword>
<dbReference type="PROSITE" id="PS50893">
    <property type="entry name" value="ABC_TRANSPORTER_2"/>
    <property type="match status" value="1"/>
</dbReference>
<sequence>MLKVDIHLKFSAFSTDAQFNIEEGNVLGLFGKSGVGKSSLLQAIAGLNHRFDGQITLRDQIWDQPKKHLTPQSRSVGLVFQNYALFPHMTAAQNIQFAQQINAEKLEEIFDQLELRPFLTTNVKQLSGGQQQRVAIARALAYDPSVILLDEPFSALDQKLKKSVCDFLKEYFKKNQKIVVISSHDREDLKFFTSHILEISALQ</sequence>
<keyword evidence="3 5" id="KW-0067">ATP-binding</keyword>
<dbReference type="InterPro" id="IPR027417">
    <property type="entry name" value="P-loop_NTPase"/>
</dbReference>
<proteinExistence type="predicted"/>
<dbReference type="EMBL" id="CP106679">
    <property type="protein sequence ID" value="UXP31117.1"/>
    <property type="molecule type" value="Genomic_DNA"/>
</dbReference>
<evidence type="ECO:0000256" key="3">
    <source>
        <dbReference type="ARBA" id="ARBA00022840"/>
    </source>
</evidence>
<protein>
    <submittedName>
        <fullName evidence="5">ATP-binding cassette domain-containing protein</fullName>
    </submittedName>
</protein>
<accession>A0ABY6CKR1</accession>
<evidence type="ECO:0000313" key="5">
    <source>
        <dbReference type="EMBL" id="UXP31117.1"/>
    </source>
</evidence>
<evidence type="ECO:0000256" key="1">
    <source>
        <dbReference type="ARBA" id="ARBA00022448"/>
    </source>
</evidence>
<evidence type="ECO:0000259" key="4">
    <source>
        <dbReference type="PROSITE" id="PS50893"/>
    </source>
</evidence>